<evidence type="ECO:0000256" key="11">
    <source>
        <dbReference type="SAM" id="Phobius"/>
    </source>
</evidence>
<dbReference type="Pfam" id="PF00067">
    <property type="entry name" value="p450"/>
    <property type="match status" value="1"/>
</dbReference>
<comment type="pathway">
    <text evidence="2">Secondary metabolite biosynthesis.</text>
</comment>
<dbReference type="AlphaFoldDB" id="A0A9P5ZXU5"/>
<dbReference type="PANTHER" id="PTHR46300">
    <property type="entry name" value="P450, PUTATIVE (EUROFUNG)-RELATED-RELATED"/>
    <property type="match status" value="1"/>
</dbReference>
<dbReference type="GO" id="GO:0020037">
    <property type="term" value="F:heme binding"/>
    <property type="evidence" value="ECO:0007669"/>
    <property type="project" value="InterPro"/>
</dbReference>
<gene>
    <name evidence="12" type="ORF">BDN71DRAFT_1448679</name>
</gene>
<dbReference type="CDD" id="cd11065">
    <property type="entry name" value="CYP64-like"/>
    <property type="match status" value="1"/>
</dbReference>
<dbReference type="InterPro" id="IPR050364">
    <property type="entry name" value="Cytochrome_P450_fung"/>
</dbReference>
<dbReference type="Gene3D" id="1.10.630.10">
    <property type="entry name" value="Cytochrome P450"/>
    <property type="match status" value="1"/>
</dbReference>
<comment type="cofactor">
    <cofactor evidence="1 9">
        <name>heme</name>
        <dbReference type="ChEBI" id="CHEBI:30413"/>
    </cofactor>
</comment>
<evidence type="ECO:0000256" key="3">
    <source>
        <dbReference type="ARBA" id="ARBA00010617"/>
    </source>
</evidence>
<dbReference type="PANTHER" id="PTHR46300:SF7">
    <property type="entry name" value="P450, PUTATIVE (EUROFUNG)-RELATED"/>
    <property type="match status" value="1"/>
</dbReference>
<dbReference type="PRINTS" id="PR00385">
    <property type="entry name" value="P450"/>
</dbReference>
<keyword evidence="7 9" id="KW-0408">Iron</keyword>
<dbReference type="InterPro" id="IPR001128">
    <property type="entry name" value="Cyt_P450"/>
</dbReference>
<dbReference type="PRINTS" id="PR00463">
    <property type="entry name" value="EP450I"/>
</dbReference>
<dbReference type="EMBL" id="MU154570">
    <property type="protein sequence ID" value="KAF9494670.1"/>
    <property type="molecule type" value="Genomic_DNA"/>
</dbReference>
<keyword evidence="4 9" id="KW-0349">Heme</keyword>
<evidence type="ECO:0000256" key="9">
    <source>
        <dbReference type="PIRSR" id="PIRSR602401-1"/>
    </source>
</evidence>
<keyword evidence="5 9" id="KW-0479">Metal-binding</keyword>
<dbReference type="GO" id="GO:0016705">
    <property type="term" value="F:oxidoreductase activity, acting on paired donors, with incorporation or reduction of molecular oxygen"/>
    <property type="evidence" value="ECO:0007669"/>
    <property type="project" value="InterPro"/>
</dbReference>
<dbReference type="InterPro" id="IPR036396">
    <property type="entry name" value="Cyt_P450_sf"/>
</dbReference>
<evidence type="ECO:0000256" key="1">
    <source>
        <dbReference type="ARBA" id="ARBA00001971"/>
    </source>
</evidence>
<organism evidence="12 13">
    <name type="scientific">Pleurotus eryngii</name>
    <name type="common">Boletus of the steppes</name>
    <dbReference type="NCBI Taxonomy" id="5323"/>
    <lineage>
        <taxon>Eukaryota</taxon>
        <taxon>Fungi</taxon>
        <taxon>Dikarya</taxon>
        <taxon>Basidiomycota</taxon>
        <taxon>Agaricomycotina</taxon>
        <taxon>Agaricomycetes</taxon>
        <taxon>Agaricomycetidae</taxon>
        <taxon>Agaricales</taxon>
        <taxon>Pleurotineae</taxon>
        <taxon>Pleurotaceae</taxon>
        <taxon>Pleurotus</taxon>
    </lineage>
</organism>
<dbReference type="GO" id="GO:0005506">
    <property type="term" value="F:iron ion binding"/>
    <property type="evidence" value="ECO:0007669"/>
    <property type="project" value="InterPro"/>
</dbReference>
<dbReference type="Proteomes" id="UP000807025">
    <property type="component" value="Unassembled WGS sequence"/>
</dbReference>
<keyword evidence="11" id="KW-1133">Transmembrane helix</keyword>
<dbReference type="InterPro" id="IPR002401">
    <property type="entry name" value="Cyt_P450_E_grp-I"/>
</dbReference>
<dbReference type="GO" id="GO:0004497">
    <property type="term" value="F:monooxygenase activity"/>
    <property type="evidence" value="ECO:0007669"/>
    <property type="project" value="UniProtKB-KW"/>
</dbReference>
<comment type="caution">
    <text evidence="12">The sequence shown here is derived from an EMBL/GenBank/DDBJ whole genome shotgun (WGS) entry which is preliminary data.</text>
</comment>
<accession>A0A9P5ZXU5</accession>
<sequence length="522" mass="59341">MPTVSYGWLSAILLGTFAYILRQRSRGQRKQQCPPGPPTSWGGLKLKVELPKQYPWLTYAKWKGIYGDIVFLNIFRNPVLVLNSAEAAQDLLEKRSAIYSSRPVRTMQAELMGFGFLFSGLPYNAWYKQHRNMFHKHFQPKVVPEYHAIQLKHARILLRNLLHDHSNLDHHIRRTTAAIVLEISYGHHVADQGDEYVTLADKALFGVTQSGVFGTYMVDYVPLLKHVPAWMPGAEFKRNARKWRTLATQMLNRPFEMVKERMESGTAEGCMITTELESWFREGIDNDKSRGTVIKDVAATAYAAGSDTTLSTLATFFLAMVLYPSVQEKARDEIFKHIPCGERLPSFGDRGDGQLSYIDYVIWESLRWHPVVNISLAHYIEERNDEYRGYTIPKGTTVLGNIWAITHDAAVYPDPEKFDPERFVNTRVNEEQGINPIPEVVFGFGRRVCPGRFLALDTIWIVIASVLAVYRISKTVDDDGNEVEPNVEYTSGLFSRPKPFEFRLTPLSDGATTLIAQTVTDA</sequence>
<feature type="binding site" description="axial binding residue" evidence="9">
    <location>
        <position position="449"/>
    </location>
    <ligand>
        <name>heme</name>
        <dbReference type="ChEBI" id="CHEBI:30413"/>
    </ligand>
    <ligandPart>
        <name>Fe</name>
        <dbReference type="ChEBI" id="CHEBI:18248"/>
    </ligandPart>
</feature>
<evidence type="ECO:0000256" key="5">
    <source>
        <dbReference type="ARBA" id="ARBA00022723"/>
    </source>
</evidence>
<proteinExistence type="inferred from homology"/>
<evidence type="ECO:0000256" key="6">
    <source>
        <dbReference type="ARBA" id="ARBA00023002"/>
    </source>
</evidence>
<keyword evidence="13" id="KW-1185">Reference proteome</keyword>
<evidence type="ECO:0000313" key="12">
    <source>
        <dbReference type="EMBL" id="KAF9494670.1"/>
    </source>
</evidence>
<evidence type="ECO:0000256" key="7">
    <source>
        <dbReference type="ARBA" id="ARBA00023004"/>
    </source>
</evidence>
<evidence type="ECO:0000313" key="13">
    <source>
        <dbReference type="Proteomes" id="UP000807025"/>
    </source>
</evidence>
<evidence type="ECO:0000256" key="8">
    <source>
        <dbReference type="ARBA" id="ARBA00023033"/>
    </source>
</evidence>
<evidence type="ECO:0000256" key="2">
    <source>
        <dbReference type="ARBA" id="ARBA00005179"/>
    </source>
</evidence>
<keyword evidence="6 10" id="KW-0560">Oxidoreductase</keyword>
<comment type="similarity">
    <text evidence="3 10">Belongs to the cytochrome P450 family.</text>
</comment>
<dbReference type="PROSITE" id="PS00086">
    <property type="entry name" value="CYTOCHROME_P450"/>
    <property type="match status" value="1"/>
</dbReference>
<reference evidence="12" key="1">
    <citation type="submission" date="2020-11" db="EMBL/GenBank/DDBJ databases">
        <authorList>
            <consortium name="DOE Joint Genome Institute"/>
            <person name="Ahrendt S."/>
            <person name="Riley R."/>
            <person name="Andreopoulos W."/>
            <person name="Labutti K."/>
            <person name="Pangilinan J."/>
            <person name="Ruiz-Duenas F.J."/>
            <person name="Barrasa J.M."/>
            <person name="Sanchez-Garcia M."/>
            <person name="Camarero S."/>
            <person name="Miyauchi S."/>
            <person name="Serrano A."/>
            <person name="Linde D."/>
            <person name="Babiker R."/>
            <person name="Drula E."/>
            <person name="Ayuso-Fernandez I."/>
            <person name="Pacheco R."/>
            <person name="Padilla G."/>
            <person name="Ferreira P."/>
            <person name="Barriuso J."/>
            <person name="Kellner H."/>
            <person name="Castanera R."/>
            <person name="Alfaro M."/>
            <person name="Ramirez L."/>
            <person name="Pisabarro A.G."/>
            <person name="Kuo A."/>
            <person name="Tritt A."/>
            <person name="Lipzen A."/>
            <person name="He G."/>
            <person name="Yan M."/>
            <person name="Ng V."/>
            <person name="Cullen D."/>
            <person name="Martin F."/>
            <person name="Rosso M.-N."/>
            <person name="Henrissat B."/>
            <person name="Hibbett D."/>
            <person name="Martinez A.T."/>
            <person name="Grigoriev I.V."/>
        </authorList>
    </citation>
    <scope>NUCLEOTIDE SEQUENCE</scope>
    <source>
        <strain evidence="12">ATCC 90797</strain>
    </source>
</reference>
<dbReference type="InterPro" id="IPR017972">
    <property type="entry name" value="Cyt_P450_CS"/>
</dbReference>
<keyword evidence="11" id="KW-0812">Transmembrane</keyword>
<feature type="transmembrane region" description="Helical" evidence="11">
    <location>
        <begin position="6"/>
        <end position="22"/>
    </location>
</feature>
<name>A0A9P5ZXU5_PLEER</name>
<evidence type="ECO:0000256" key="10">
    <source>
        <dbReference type="RuleBase" id="RU000461"/>
    </source>
</evidence>
<evidence type="ECO:0000256" key="4">
    <source>
        <dbReference type="ARBA" id="ARBA00022617"/>
    </source>
</evidence>
<protein>
    <submittedName>
        <fullName evidence="12">Cytochrome P450</fullName>
    </submittedName>
</protein>
<keyword evidence="8 10" id="KW-0503">Monooxygenase</keyword>
<dbReference type="SUPFAM" id="SSF48264">
    <property type="entry name" value="Cytochrome P450"/>
    <property type="match status" value="1"/>
</dbReference>
<keyword evidence="11" id="KW-0472">Membrane</keyword>
<dbReference type="OrthoDB" id="2789670at2759"/>